<keyword evidence="5 7" id="KW-0472">Membrane</keyword>
<dbReference type="PANTHER" id="PTHR23501:SF177">
    <property type="entry name" value="MAJOR FACILITATOR SUPERFAMILY (MFS) PROFILE DOMAIN-CONTAINING PROTEIN-RELATED"/>
    <property type="match status" value="1"/>
</dbReference>
<feature type="transmembrane region" description="Helical" evidence="7">
    <location>
        <begin position="326"/>
        <end position="344"/>
    </location>
</feature>
<comment type="caution">
    <text evidence="8">The sequence shown here is derived from an EMBL/GenBank/DDBJ whole genome shotgun (WGS) entry which is preliminary data.</text>
</comment>
<dbReference type="Gene3D" id="1.20.1250.20">
    <property type="entry name" value="MFS general substrate transporter like domains"/>
    <property type="match status" value="1"/>
</dbReference>
<dbReference type="PANTHER" id="PTHR23501">
    <property type="entry name" value="MAJOR FACILITATOR SUPERFAMILY"/>
    <property type="match status" value="1"/>
</dbReference>
<evidence type="ECO:0000256" key="3">
    <source>
        <dbReference type="ARBA" id="ARBA00022692"/>
    </source>
</evidence>
<keyword evidence="4 7" id="KW-1133">Transmembrane helix</keyword>
<comment type="subcellular location">
    <subcellularLocation>
        <location evidence="1">Membrane</location>
        <topology evidence="1">Multi-pass membrane protein</topology>
    </subcellularLocation>
</comment>
<evidence type="ECO:0000256" key="4">
    <source>
        <dbReference type="ARBA" id="ARBA00022989"/>
    </source>
</evidence>
<protein>
    <recommendedName>
        <fullName evidence="10">Major facilitator superfamily (MFS) profile domain-containing protein</fullName>
    </recommendedName>
</protein>
<reference evidence="8" key="2">
    <citation type="submission" date="2023-05" db="EMBL/GenBank/DDBJ databases">
        <authorList>
            <consortium name="Lawrence Berkeley National Laboratory"/>
            <person name="Steindorff A."/>
            <person name="Hensen N."/>
            <person name="Bonometti L."/>
            <person name="Westerberg I."/>
            <person name="Brannstrom I.O."/>
            <person name="Guillou S."/>
            <person name="Cros-Aarteil S."/>
            <person name="Calhoun S."/>
            <person name="Haridas S."/>
            <person name="Kuo A."/>
            <person name="Mondo S."/>
            <person name="Pangilinan J."/>
            <person name="Riley R."/>
            <person name="Labutti K."/>
            <person name="Andreopoulos B."/>
            <person name="Lipzen A."/>
            <person name="Chen C."/>
            <person name="Yanf M."/>
            <person name="Daum C."/>
            <person name="Ng V."/>
            <person name="Clum A."/>
            <person name="Ohm R."/>
            <person name="Martin F."/>
            <person name="Silar P."/>
            <person name="Natvig D."/>
            <person name="Lalanne C."/>
            <person name="Gautier V."/>
            <person name="Ament-Velasquez S.L."/>
            <person name="Kruys A."/>
            <person name="Hutchinson M.I."/>
            <person name="Powell A.J."/>
            <person name="Barry K."/>
            <person name="Miller A.N."/>
            <person name="Grigoriev I.V."/>
            <person name="Debuchy R."/>
            <person name="Gladieux P."/>
            <person name="Thoren M.H."/>
            <person name="Johannesson H."/>
        </authorList>
    </citation>
    <scope>NUCLEOTIDE SEQUENCE</scope>
    <source>
        <strain evidence="8">CBS 990.96</strain>
    </source>
</reference>
<keyword evidence="2" id="KW-0813">Transport</keyword>
<feature type="transmembrane region" description="Helical" evidence="7">
    <location>
        <begin position="162"/>
        <end position="182"/>
    </location>
</feature>
<evidence type="ECO:0008006" key="10">
    <source>
        <dbReference type="Google" id="ProtNLM"/>
    </source>
</evidence>
<keyword evidence="9" id="KW-1185">Reference proteome</keyword>
<evidence type="ECO:0000256" key="1">
    <source>
        <dbReference type="ARBA" id="ARBA00004141"/>
    </source>
</evidence>
<dbReference type="GO" id="GO:0005886">
    <property type="term" value="C:plasma membrane"/>
    <property type="evidence" value="ECO:0007669"/>
    <property type="project" value="TreeGrafter"/>
</dbReference>
<evidence type="ECO:0000256" key="5">
    <source>
        <dbReference type="ARBA" id="ARBA00023136"/>
    </source>
</evidence>
<keyword evidence="3 7" id="KW-0812">Transmembrane</keyword>
<dbReference type="Gene3D" id="1.20.1720.10">
    <property type="entry name" value="Multidrug resistance protein D"/>
    <property type="match status" value="1"/>
</dbReference>
<dbReference type="AlphaFoldDB" id="A0AAN6YM96"/>
<proteinExistence type="predicted"/>
<evidence type="ECO:0000256" key="2">
    <source>
        <dbReference type="ARBA" id="ARBA00022448"/>
    </source>
</evidence>
<dbReference type="InterPro" id="IPR036259">
    <property type="entry name" value="MFS_trans_sf"/>
</dbReference>
<name>A0AAN6YM96_9PEZI</name>
<evidence type="ECO:0000256" key="7">
    <source>
        <dbReference type="SAM" id="Phobius"/>
    </source>
</evidence>
<feature type="transmembrane region" description="Helical" evidence="7">
    <location>
        <begin position="124"/>
        <end position="150"/>
    </location>
</feature>
<gene>
    <name evidence="8" type="ORF">QBC38DRAFT_461020</name>
</gene>
<feature type="transmembrane region" description="Helical" evidence="7">
    <location>
        <begin position="253"/>
        <end position="276"/>
    </location>
</feature>
<sequence length="441" mass="48001">MSLFIFILGNTSCGFRNTSTGGSILFINGRAISGFGAAGVVFGMRVMKIDPSIIPPARVRTFENVLDISSSLAWTAGPLLGGVLADRATFWWCFRVNTVGALVVWVVIWVSLSKHVKNLKATMLRLFWVTLPVDCCFLLIIGSIVSYTLALGYGGVSLPWNSVTVIGLLTNIAVSLSAFAIWETTGWLHFMASGLISVVPSPSKFWTKMVDTQFLKDRVGWGTCCSNFLLTGSTYSLIYYLPVYFQSVRGETSTWSGILSLPLVATTTLPTLVIIGSSFGSPSLQRLITTPVRYPKLPSVAGAMLCVTSTSLWSTRVIGNHSGRGLWLLLQGFTGLGYTMSCILSNQMTKNKSQQPPSHSYSSTTYDAEAPSTQYPNGPSIYSPNQSHGGTQPSPGEQELLKEEFFAQEQTRALIIFMLTRFLSFECAPKLYFASKPGLAV</sequence>
<organism evidence="8 9">
    <name type="scientific">Podospora fimiseda</name>
    <dbReference type="NCBI Taxonomy" id="252190"/>
    <lineage>
        <taxon>Eukaryota</taxon>
        <taxon>Fungi</taxon>
        <taxon>Dikarya</taxon>
        <taxon>Ascomycota</taxon>
        <taxon>Pezizomycotina</taxon>
        <taxon>Sordariomycetes</taxon>
        <taxon>Sordariomycetidae</taxon>
        <taxon>Sordariales</taxon>
        <taxon>Podosporaceae</taxon>
        <taxon>Podospora</taxon>
    </lineage>
</organism>
<reference evidence="8" key="1">
    <citation type="journal article" date="2023" name="Mol. Phylogenet. Evol.">
        <title>Genome-scale phylogeny and comparative genomics of the fungal order Sordariales.</title>
        <authorList>
            <person name="Hensen N."/>
            <person name="Bonometti L."/>
            <person name="Westerberg I."/>
            <person name="Brannstrom I.O."/>
            <person name="Guillou S."/>
            <person name="Cros-Aarteil S."/>
            <person name="Calhoun S."/>
            <person name="Haridas S."/>
            <person name="Kuo A."/>
            <person name="Mondo S."/>
            <person name="Pangilinan J."/>
            <person name="Riley R."/>
            <person name="LaButti K."/>
            <person name="Andreopoulos B."/>
            <person name="Lipzen A."/>
            <person name="Chen C."/>
            <person name="Yan M."/>
            <person name="Daum C."/>
            <person name="Ng V."/>
            <person name="Clum A."/>
            <person name="Steindorff A."/>
            <person name="Ohm R.A."/>
            <person name="Martin F."/>
            <person name="Silar P."/>
            <person name="Natvig D.O."/>
            <person name="Lalanne C."/>
            <person name="Gautier V."/>
            <person name="Ament-Velasquez S.L."/>
            <person name="Kruys A."/>
            <person name="Hutchinson M.I."/>
            <person name="Powell A.J."/>
            <person name="Barry K."/>
            <person name="Miller A.N."/>
            <person name="Grigoriev I.V."/>
            <person name="Debuchy R."/>
            <person name="Gladieux P."/>
            <person name="Hiltunen Thoren M."/>
            <person name="Johannesson H."/>
        </authorList>
    </citation>
    <scope>NUCLEOTIDE SEQUENCE</scope>
    <source>
        <strain evidence="8">CBS 990.96</strain>
    </source>
</reference>
<evidence type="ECO:0000313" key="8">
    <source>
        <dbReference type="EMBL" id="KAK4221869.1"/>
    </source>
</evidence>
<dbReference type="EMBL" id="MU865509">
    <property type="protein sequence ID" value="KAK4221869.1"/>
    <property type="molecule type" value="Genomic_DNA"/>
</dbReference>
<evidence type="ECO:0000256" key="6">
    <source>
        <dbReference type="SAM" id="MobiDB-lite"/>
    </source>
</evidence>
<accession>A0AAN6YM96</accession>
<feature type="region of interest" description="Disordered" evidence="6">
    <location>
        <begin position="349"/>
        <end position="396"/>
    </location>
</feature>
<dbReference type="Proteomes" id="UP001301958">
    <property type="component" value="Unassembled WGS sequence"/>
</dbReference>
<feature type="compositionally biased region" description="Polar residues" evidence="6">
    <location>
        <begin position="349"/>
        <end position="395"/>
    </location>
</feature>
<dbReference type="SUPFAM" id="SSF103473">
    <property type="entry name" value="MFS general substrate transporter"/>
    <property type="match status" value="1"/>
</dbReference>
<feature type="transmembrane region" description="Helical" evidence="7">
    <location>
        <begin position="297"/>
        <end position="314"/>
    </location>
</feature>
<feature type="transmembrane region" description="Helical" evidence="7">
    <location>
        <begin position="89"/>
        <end position="112"/>
    </location>
</feature>
<dbReference type="GO" id="GO:0022857">
    <property type="term" value="F:transmembrane transporter activity"/>
    <property type="evidence" value="ECO:0007669"/>
    <property type="project" value="TreeGrafter"/>
</dbReference>
<feature type="transmembrane region" description="Helical" evidence="7">
    <location>
        <begin position="219"/>
        <end position="241"/>
    </location>
</feature>
<evidence type="ECO:0000313" key="9">
    <source>
        <dbReference type="Proteomes" id="UP001301958"/>
    </source>
</evidence>
<feature type="transmembrane region" description="Helical" evidence="7">
    <location>
        <begin position="24"/>
        <end position="44"/>
    </location>
</feature>